<gene>
    <name evidence="1" type="ORF">CA984_17720</name>
</gene>
<comment type="caution">
    <text evidence="1">The sequence shown here is derived from an EMBL/GenBank/DDBJ whole genome shotgun (WGS) entry which is preliminary data.</text>
</comment>
<dbReference type="Proteomes" id="UP000194761">
    <property type="component" value="Unassembled WGS sequence"/>
</dbReference>
<evidence type="ECO:0000313" key="1">
    <source>
        <dbReference type="EMBL" id="OUC95733.1"/>
    </source>
</evidence>
<accession>A0A243RLH1</accession>
<organism evidence="1 2">
    <name type="scientific">Streptosporangium minutum</name>
    <dbReference type="NCBI Taxonomy" id="569862"/>
    <lineage>
        <taxon>Bacteria</taxon>
        <taxon>Bacillati</taxon>
        <taxon>Actinomycetota</taxon>
        <taxon>Actinomycetes</taxon>
        <taxon>Streptosporangiales</taxon>
        <taxon>Streptosporangiaceae</taxon>
        <taxon>Streptosporangium</taxon>
    </lineage>
</organism>
<name>A0A243RLH1_9ACTN</name>
<dbReference type="EMBL" id="NGFP01000074">
    <property type="protein sequence ID" value="OUC95733.1"/>
    <property type="molecule type" value="Genomic_DNA"/>
</dbReference>
<reference evidence="1 2" key="1">
    <citation type="submission" date="2017-05" db="EMBL/GenBank/DDBJ databases">
        <title>Biotechnological potential of actinobacteria isolated from South African environments.</title>
        <authorList>
            <person name="Le Roes-Hill M."/>
            <person name="Prins A."/>
            <person name="Durrell K.A."/>
        </authorList>
    </citation>
    <scope>NUCLEOTIDE SEQUENCE [LARGE SCALE GENOMIC DNA]</scope>
    <source>
        <strain evidence="1">M26</strain>
    </source>
</reference>
<sequence>MVQDRLADRAVQSARSPWRWYEPTTSSEARVAGCAGALPGRPAGAGCAARLIRVRWISSPVQSPA</sequence>
<protein>
    <submittedName>
        <fullName evidence="1">Uncharacterized protein</fullName>
    </submittedName>
</protein>
<keyword evidence="2" id="KW-1185">Reference proteome</keyword>
<evidence type="ECO:0000313" key="2">
    <source>
        <dbReference type="Proteomes" id="UP000194761"/>
    </source>
</evidence>
<dbReference type="AlphaFoldDB" id="A0A243RLH1"/>
<proteinExistence type="predicted"/>